<dbReference type="PANTHER" id="PTHR31595">
    <property type="entry name" value="LONG-CHAIN-ALCOHOL O-FATTY-ACYLTRANSFERASE 3-RELATED"/>
    <property type="match status" value="1"/>
</dbReference>
<keyword evidence="11" id="KW-1185">Reference proteome</keyword>
<dbReference type="Pfam" id="PF13813">
    <property type="entry name" value="MBOAT_2"/>
    <property type="match status" value="1"/>
</dbReference>
<evidence type="ECO:0000256" key="2">
    <source>
        <dbReference type="ARBA" id="ARBA00007282"/>
    </source>
</evidence>
<dbReference type="GO" id="GO:0016020">
    <property type="term" value="C:membrane"/>
    <property type="evidence" value="ECO:0007669"/>
    <property type="project" value="UniProtKB-SubCell"/>
</dbReference>
<keyword evidence="3" id="KW-0808">Transferase</keyword>
<evidence type="ECO:0000256" key="7">
    <source>
        <dbReference type="SAM" id="MobiDB-lite"/>
    </source>
</evidence>
<dbReference type="EMBL" id="KZ559513">
    <property type="protein sequence ID" value="PLN84161.1"/>
    <property type="molecule type" value="Genomic_DNA"/>
</dbReference>
<evidence type="ECO:0000259" key="9">
    <source>
        <dbReference type="Pfam" id="PF13813"/>
    </source>
</evidence>
<keyword evidence="6 8" id="KW-0472">Membrane</keyword>
<feature type="transmembrane region" description="Helical" evidence="8">
    <location>
        <begin position="292"/>
        <end position="319"/>
    </location>
</feature>
<accession>A0A2J5I2Q2</accession>
<reference evidence="11" key="1">
    <citation type="submission" date="2017-12" db="EMBL/GenBank/DDBJ databases">
        <authorList>
            <consortium name="DOE Joint Genome Institute"/>
            <person name="Mondo S.J."/>
            <person name="Kjaerbolling I."/>
            <person name="Vesth T.C."/>
            <person name="Frisvad J.C."/>
            <person name="Nybo J.L."/>
            <person name="Theobald S."/>
            <person name="Kuo A."/>
            <person name="Bowyer P."/>
            <person name="Matsuda Y."/>
            <person name="Lyhne E.K."/>
            <person name="Kogle M.E."/>
            <person name="Clum A."/>
            <person name="Lipzen A."/>
            <person name="Salamov A."/>
            <person name="Ngan C.Y."/>
            <person name="Daum C."/>
            <person name="Chiniquy J."/>
            <person name="Barry K."/>
            <person name="LaButti K."/>
            <person name="Haridas S."/>
            <person name="Simmons B.A."/>
            <person name="Magnuson J.K."/>
            <person name="Mortensen U.H."/>
            <person name="Larsen T.O."/>
            <person name="Grigoriev I.V."/>
            <person name="Baker S.E."/>
            <person name="Andersen M.R."/>
            <person name="Nordberg H.P."/>
            <person name="Cantor M.N."/>
            <person name="Hua S.X."/>
        </authorList>
    </citation>
    <scope>NUCLEOTIDE SEQUENCE [LARGE SCALE GENOMIC DNA]</scope>
    <source>
        <strain evidence="11">IBT 19404</strain>
    </source>
</reference>
<evidence type="ECO:0000256" key="8">
    <source>
        <dbReference type="SAM" id="Phobius"/>
    </source>
</evidence>
<evidence type="ECO:0000313" key="10">
    <source>
        <dbReference type="EMBL" id="PLN84161.1"/>
    </source>
</evidence>
<feature type="region of interest" description="Disordered" evidence="7">
    <location>
        <begin position="136"/>
        <end position="159"/>
    </location>
</feature>
<evidence type="ECO:0000256" key="1">
    <source>
        <dbReference type="ARBA" id="ARBA00004141"/>
    </source>
</evidence>
<protein>
    <recommendedName>
        <fullName evidence="9">Wax synthase domain-containing protein</fullName>
    </recommendedName>
</protein>
<evidence type="ECO:0000256" key="4">
    <source>
        <dbReference type="ARBA" id="ARBA00022692"/>
    </source>
</evidence>
<proteinExistence type="inferred from homology"/>
<dbReference type="PANTHER" id="PTHR31595:SF67">
    <property type="entry name" value="WAX SYNTHASE DOMAIN-CONTAINING PROTEIN"/>
    <property type="match status" value="1"/>
</dbReference>
<keyword evidence="5 8" id="KW-1133">Transmembrane helix</keyword>
<feature type="transmembrane region" description="Helical" evidence="8">
    <location>
        <begin position="425"/>
        <end position="447"/>
    </location>
</feature>
<feature type="domain" description="Wax synthase" evidence="9">
    <location>
        <begin position="338"/>
        <end position="420"/>
    </location>
</feature>
<gene>
    <name evidence="10" type="ORF">BDW42DRAFT_199699</name>
</gene>
<comment type="subcellular location">
    <subcellularLocation>
        <location evidence="1">Membrane</location>
        <topology evidence="1">Multi-pass membrane protein</topology>
    </subcellularLocation>
</comment>
<feature type="transmembrane region" description="Helical" evidence="8">
    <location>
        <begin position="459"/>
        <end position="480"/>
    </location>
</feature>
<evidence type="ECO:0000256" key="5">
    <source>
        <dbReference type="ARBA" id="ARBA00022989"/>
    </source>
</evidence>
<feature type="compositionally biased region" description="Basic and acidic residues" evidence="7">
    <location>
        <begin position="142"/>
        <end position="154"/>
    </location>
</feature>
<comment type="similarity">
    <text evidence="2">Belongs to the wax synthase family.</text>
</comment>
<dbReference type="OrthoDB" id="2796277at2759"/>
<dbReference type="GO" id="GO:0006629">
    <property type="term" value="P:lipid metabolic process"/>
    <property type="evidence" value="ECO:0007669"/>
    <property type="project" value="InterPro"/>
</dbReference>
<dbReference type="AlphaFoldDB" id="A0A2J5I2Q2"/>
<sequence length="534" mass="60622">MVVSNLTVVQEAWFQQQALVENLFQSGELQPVLLHHALLLTIPPFVAAMIPSHSVPCVRKIRLLAYLWTVGTGFWILRNCRASYFANGFWLGLMVASHACRWASLLVFRDVETDFRRIERHTVAIQDATNCLTVADGGGSRNKKDNSTEQDRASDWNSKVAHQGEREIFQWQGYPRNFWHRVSWIFYLSFSHRGSAWNWRSKSSPPLPKPLLEQLAKHPDAPMDIRDVPFQPASVFSALAVVCKAYIRFRLFKLVAMGDPYFWGEVNSDMPIPGTSIALPATSTLVRGYRTFLCTFAAHTAMTFVHAIVCFNIILLAYISPKLSNLLLRQPADQAWLYPDLFGPFTAVFDRGLAGMWGTWWHQYYRFDFLSCSKWVMQFLPQLVVRSRVAHGLVQTVIGFAVSGLDHGLGSYTAIADTRPLTGTALFYGLHAVGVIVQGLWSTFVAWRLPFYRRIPPRFLGWANVVVALGYFHLTAPLMLDDYARCGIWLTELGPLSIRWNAMLSGGGAWLDWDSNVVQVWRGNSWWNSGIRIL</sequence>
<evidence type="ECO:0000313" key="11">
    <source>
        <dbReference type="Proteomes" id="UP000235023"/>
    </source>
</evidence>
<dbReference type="InterPro" id="IPR044851">
    <property type="entry name" value="Wax_synthase"/>
</dbReference>
<keyword evidence="4 8" id="KW-0812">Transmembrane</keyword>
<dbReference type="InterPro" id="IPR032805">
    <property type="entry name" value="Wax_synthase_dom"/>
</dbReference>
<dbReference type="Proteomes" id="UP000235023">
    <property type="component" value="Unassembled WGS sequence"/>
</dbReference>
<organism evidence="10 11">
    <name type="scientific">Aspergillus taichungensis</name>
    <dbReference type="NCBI Taxonomy" id="482145"/>
    <lineage>
        <taxon>Eukaryota</taxon>
        <taxon>Fungi</taxon>
        <taxon>Dikarya</taxon>
        <taxon>Ascomycota</taxon>
        <taxon>Pezizomycotina</taxon>
        <taxon>Eurotiomycetes</taxon>
        <taxon>Eurotiomycetidae</taxon>
        <taxon>Eurotiales</taxon>
        <taxon>Aspergillaceae</taxon>
        <taxon>Aspergillus</taxon>
        <taxon>Aspergillus subgen. Circumdati</taxon>
    </lineage>
</organism>
<evidence type="ECO:0000256" key="3">
    <source>
        <dbReference type="ARBA" id="ARBA00022679"/>
    </source>
</evidence>
<evidence type="ECO:0000256" key="6">
    <source>
        <dbReference type="ARBA" id="ARBA00023136"/>
    </source>
</evidence>
<name>A0A2J5I2Q2_9EURO</name>
<dbReference type="GO" id="GO:0008374">
    <property type="term" value="F:O-acyltransferase activity"/>
    <property type="evidence" value="ECO:0007669"/>
    <property type="project" value="InterPro"/>
</dbReference>